<evidence type="ECO:0000256" key="2">
    <source>
        <dbReference type="ARBA" id="ARBA00001933"/>
    </source>
</evidence>
<dbReference type="OMA" id="LIHPFDH"/>
<dbReference type="FunCoup" id="A0A0L0HIG3">
    <property type="interactions" value="106"/>
</dbReference>
<evidence type="ECO:0000256" key="6">
    <source>
        <dbReference type="ARBA" id="ARBA00022842"/>
    </source>
</evidence>
<dbReference type="CDD" id="cd01562">
    <property type="entry name" value="Thr-dehyd"/>
    <property type="match status" value="1"/>
</dbReference>
<dbReference type="RefSeq" id="XP_016608699.1">
    <property type="nucleotide sequence ID" value="XM_016752032.1"/>
</dbReference>
<protein>
    <recommendedName>
        <fullName evidence="9">Tryptophan synthase beta chain-like PALP domain-containing protein</fullName>
    </recommendedName>
</protein>
<organism evidence="10 11">
    <name type="scientific">Spizellomyces punctatus (strain DAOM BR117)</name>
    <dbReference type="NCBI Taxonomy" id="645134"/>
    <lineage>
        <taxon>Eukaryota</taxon>
        <taxon>Fungi</taxon>
        <taxon>Fungi incertae sedis</taxon>
        <taxon>Chytridiomycota</taxon>
        <taxon>Chytridiomycota incertae sedis</taxon>
        <taxon>Chytridiomycetes</taxon>
        <taxon>Spizellomycetales</taxon>
        <taxon>Spizellomycetaceae</taxon>
        <taxon>Spizellomyces</taxon>
    </lineage>
</organism>
<dbReference type="SUPFAM" id="SSF53686">
    <property type="entry name" value="Tryptophan synthase beta subunit-like PLP-dependent enzymes"/>
    <property type="match status" value="1"/>
</dbReference>
<dbReference type="VEuPathDB" id="FungiDB:SPPG_03783"/>
<reference evidence="10 11" key="1">
    <citation type="submission" date="2009-08" db="EMBL/GenBank/DDBJ databases">
        <title>The Genome Sequence of Spizellomyces punctatus strain DAOM BR117.</title>
        <authorList>
            <consortium name="The Broad Institute Genome Sequencing Platform"/>
            <person name="Russ C."/>
            <person name="Cuomo C."/>
            <person name="Shea T."/>
            <person name="Young S.K."/>
            <person name="Zeng Q."/>
            <person name="Koehrsen M."/>
            <person name="Haas B."/>
            <person name="Borodovsky M."/>
            <person name="Guigo R."/>
            <person name="Alvarado L."/>
            <person name="Berlin A."/>
            <person name="Bochicchio J."/>
            <person name="Borenstein D."/>
            <person name="Chapman S."/>
            <person name="Chen Z."/>
            <person name="Engels R."/>
            <person name="Freedman E."/>
            <person name="Gellesch M."/>
            <person name="Goldberg J."/>
            <person name="Griggs A."/>
            <person name="Gujja S."/>
            <person name="Heiman D."/>
            <person name="Hepburn T."/>
            <person name="Howarth C."/>
            <person name="Jen D."/>
            <person name="Larson L."/>
            <person name="Lewis B."/>
            <person name="Mehta T."/>
            <person name="Park D."/>
            <person name="Pearson M."/>
            <person name="Roberts A."/>
            <person name="Saif S."/>
            <person name="Shenoy N."/>
            <person name="Sisk P."/>
            <person name="Stolte C."/>
            <person name="Sykes S."/>
            <person name="Thomson T."/>
            <person name="Walk T."/>
            <person name="White J."/>
            <person name="Yandava C."/>
            <person name="Burger G."/>
            <person name="Gray M.W."/>
            <person name="Holland P.W.H."/>
            <person name="King N."/>
            <person name="Lang F.B.F."/>
            <person name="Roger A.J."/>
            <person name="Ruiz-Trillo I."/>
            <person name="Lander E."/>
            <person name="Nusbaum C."/>
        </authorList>
    </citation>
    <scope>NUCLEOTIDE SEQUENCE [LARGE SCALE GENOMIC DNA]</scope>
    <source>
        <strain evidence="10 11">DAOM BR117</strain>
    </source>
</reference>
<keyword evidence="7" id="KW-0663">Pyridoxal phosphate</keyword>
<comment type="cofactor">
    <cofactor evidence="4">
        <name>Mg(2+)</name>
        <dbReference type="ChEBI" id="CHEBI:18420"/>
    </cofactor>
</comment>
<comment type="cofactor">
    <cofactor evidence="2">
        <name>pyridoxal 5'-phosphate</name>
        <dbReference type="ChEBI" id="CHEBI:597326"/>
    </cofactor>
</comment>
<evidence type="ECO:0000313" key="11">
    <source>
        <dbReference type="Proteomes" id="UP000053201"/>
    </source>
</evidence>
<evidence type="ECO:0000313" key="10">
    <source>
        <dbReference type="EMBL" id="KND00660.1"/>
    </source>
</evidence>
<gene>
    <name evidence="10" type="ORF">SPPG_03783</name>
</gene>
<dbReference type="GO" id="GO:0005524">
    <property type="term" value="F:ATP binding"/>
    <property type="evidence" value="ECO:0007669"/>
    <property type="project" value="TreeGrafter"/>
</dbReference>
<dbReference type="PANTHER" id="PTHR43050:SF1">
    <property type="entry name" value="SERINE RACEMASE"/>
    <property type="match status" value="1"/>
</dbReference>
<dbReference type="PROSITE" id="PS00165">
    <property type="entry name" value="DEHYDRATASE_SER_THR"/>
    <property type="match status" value="1"/>
</dbReference>
<dbReference type="GO" id="GO:0070179">
    <property type="term" value="P:D-serine biosynthetic process"/>
    <property type="evidence" value="ECO:0007669"/>
    <property type="project" value="TreeGrafter"/>
</dbReference>
<dbReference type="Pfam" id="PF00291">
    <property type="entry name" value="PALP"/>
    <property type="match status" value="1"/>
</dbReference>
<dbReference type="AlphaFoldDB" id="A0A0L0HIG3"/>
<evidence type="ECO:0000256" key="3">
    <source>
        <dbReference type="ARBA" id="ARBA00001936"/>
    </source>
</evidence>
<dbReference type="GO" id="GO:0018114">
    <property type="term" value="F:threonine racemase activity"/>
    <property type="evidence" value="ECO:0007669"/>
    <property type="project" value="TreeGrafter"/>
</dbReference>
<dbReference type="GO" id="GO:0030170">
    <property type="term" value="F:pyridoxal phosphate binding"/>
    <property type="evidence" value="ECO:0007669"/>
    <property type="project" value="InterPro"/>
</dbReference>
<sequence length="338" mass="35941">MTVKEEISLRTVTAAAERIQGHAHKTAVLTSTTLSSLFGRDPSTNAPRTLLFKCENFQRVGAFKFRGAFNAVSRLCQETPELAAKGIVTHSSGNHGQAVALAAKLNGIPAYVVMPSSAPQVKKDAVKGYGATVVECVPTLQAREDTAAKVINETGATFIHPYNHPDVISGQGTLALEFLKQAEELGHPLDALIVPVGGGGMLSGCITAAKAINPNIRIFAAEPLGANDCAQSFQSKTFVPSVAPKSIADGLLTSLGSLTWPIIRDNVEDVRTVTEDNIIKATRLIWERMKIIVEPSAAVPAAVALFDEEFKSLDGLNNVGIVFSGGNVDMEKLPWLRS</sequence>
<keyword evidence="8" id="KW-0456">Lyase</keyword>
<keyword evidence="11" id="KW-1185">Reference proteome</keyword>
<evidence type="ECO:0000259" key="9">
    <source>
        <dbReference type="Pfam" id="PF00291"/>
    </source>
</evidence>
<dbReference type="GO" id="GO:0000287">
    <property type="term" value="F:magnesium ion binding"/>
    <property type="evidence" value="ECO:0007669"/>
    <property type="project" value="TreeGrafter"/>
</dbReference>
<dbReference type="InterPro" id="IPR036052">
    <property type="entry name" value="TrpB-like_PALP_sf"/>
</dbReference>
<feature type="domain" description="Tryptophan synthase beta chain-like PALP" evidence="9">
    <location>
        <begin position="43"/>
        <end position="325"/>
    </location>
</feature>
<dbReference type="Proteomes" id="UP000053201">
    <property type="component" value="Unassembled WGS sequence"/>
</dbReference>
<evidence type="ECO:0000256" key="8">
    <source>
        <dbReference type="ARBA" id="ARBA00023239"/>
    </source>
</evidence>
<dbReference type="GO" id="GO:0003941">
    <property type="term" value="F:L-serine ammonia-lyase activity"/>
    <property type="evidence" value="ECO:0007669"/>
    <property type="project" value="TreeGrafter"/>
</dbReference>
<dbReference type="InterPro" id="IPR000634">
    <property type="entry name" value="Ser/Thr_deHydtase_PyrdxlP-BS"/>
</dbReference>
<evidence type="ECO:0000256" key="7">
    <source>
        <dbReference type="ARBA" id="ARBA00022898"/>
    </source>
</evidence>
<dbReference type="GO" id="GO:0030378">
    <property type="term" value="F:serine racemase activity"/>
    <property type="evidence" value="ECO:0007669"/>
    <property type="project" value="TreeGrafter"/>
</dbReference>
<dbReference type="STRING" id="645134.A0A0L0HIG3"/>
<dbReference type="OrthoDB" id="271064at2759"/>
<dbReference type="Gene3D" id="3.40.50.1100">
    <property type="match status" value="2"/>
</dbReference>
<dbReference type="InParanoid" id="A0A0L0HIG3"/>
<evidence type="ECO:0000256" key="4">
    <source>
        <dbReference type="ARBA" id="ARBA00001946"/>
    </source>
</evidence>
<comment type="cofactor">
    <cofactor evidence="1">
        <name>Ca(2+)</name>
        <dbReference type="ChEBI" id="CHEBI:29108"/>
    </cofactor>
</comment>
<dbReference type="InterPro" id="IPR001926">
    <property type="entry name" value="TrpB-like_PALP"/>
</dbReference>
<dbReference type="eggNOG" id="KOG1251">
    <property type="taxonomic scope" value="Eukaryota"/>
</dbReference>
<dbReference type="EMBL" id="KQ257455">
    <property type="protein sequence ID" value="KND00660.1"/>
    <property type="molecule type" value="Genomic_DNA"/>
</dbReference>
<comment type="cofactor">
    <cofactor evidence="3">
        <name>Mn(2+)</name>
        <dbReference type="ChEBI" id="CHEBI:29035"/>
    </cofactor>
</comment>
<dbReference type="GeneID" id="27687273"/>
<accession>A0A0L0HIG3</accession>
<dbReference type="PANTHER" id="PTHR43050">
    <property type="entry name" value="SERINE / THREONINE RACEMASE FAMILY MEMBER"/>
    <property type="match status" value="1"/>
</dbReference>
<proteinExistence type="inferred from homology"/>
<evidence type="ECO:0000256" key="5">
    <source>
        <dbReference type="ARBA" id="ARBA00010869"/>
    </source>
</evidence>
<evidence type="ECO:0000256" key="1">
    <source>
        <dbReference type="ARBA" id="ARBA00001913"/>
    </source>
</evidence>
<dbReference type="FunFam" id="3.40.50.1100:FF:000007">
    <property type="entry name" value="L-threonine dehydratase catabolic TdcB"/>
    <property type="match status" value="1"/>
</dbReference>
<comment type="similarity">
    <text evidence="5">Belongs to the serine/threonine dehydratase family.</text>
</comment>
<name>A0A0L0HIG3_SPIPD</name>
<keyword evidence="6" id="KW-0460">Magnesium</keyword>